<reference evidence="11" key="1">
    <citation type="submission" date="2016-10" db="EMBL/GenBank/DDBJ databases">
        <authorList>
            <person name="Benchimol M."/>
            <person name="Almeida L.G."/>
            <person name="Vasconcelos A.T."/>
            <person name="Perreira-Neves A."/>
            <person name="Rosa I.A."/>
            <person name="Tasca T."/>
            <person name="Bogo M.R."/>
            <person name="de Souza W."/>
        </authorList>
    </citation>
    <scope>NUCLEOTIDE SEQUENCE [LARGE SCALE GENOMIC DNA]</scope>
    <source>
        <strain evidence="11">K</strain>
    </source>
</reference>
<dbReference type="AlphaFoldDB" id="A0A1J4K8Z3"/>
<dbReference type="GeneID" id="94838410"/>
<protein>
    <submittedName>
        <fullName evidence="11">Uncharacterized protein</fullName>
    </submittedName>
</protein>
<evidence type="ECO:0000313" key="11">
    <source>
        <dbReference type="EMBL" id="OHT07410.1"/>
    </source>
</evidence>
<evidence type="ECO:0000256" key="7">
    <source>
        <dbReference type="ARBA" id="ARBA00023212"/>
    </source>
</evidence>
<evidence type="ECO:0000256" key="5">
    <source>
        <dbReference type="ARBA" id="ARBA00022846"/>
    </source>
</evidence>
<keyword evidence="8" id="KW-0966">Cell projection</keyword>
<proteinExistence type="inferred from homology"/>
<sequence>MRAVGIKTNVPGTSLFDFDVQVQPMVTALVQKALTQAAMEYQEEEELAYMQMYLKAFQHTAQKEGEAIKRLEEAELKKYEEKEEIIKKKLQIEEAQLELRSKVMARGFAEWFIWDIQNDVMESLHQRGYFYDEVERDIEQTFLPWLTQVVEAEIAKPSVPFAIVDKVVEIAVDLCNQQSNQSAIDIQIEEDQKEIKRNKLLRLMIAEDIVAQKMRQAKKMGKLKKQKKNGDDDGNEEEEEDNDSNAPTESTNESSDY</sequence>
<comment type="similarity">
    <text evidence="2">Belongs to the flagellar radial spoke RSP3 family.</text>
</comment>
<comment type="subcellular location">
    <subcellularLocation>
        <location evidence="1">Cytoplasm</location>
        <location evidence="1">Cytoskeleton</location>
        <location evidence="1">Flagellum axoneme</location>
    </subcellularLocation>
</comment>
<dbReference type="Pfam" id="PF06098">
    <property type="entry name" value="Radial_spoke_3"/>
    <property type="match status" value="1"/>
</dbReference>
<evidence type="ECO:0000256" key="1">
    <source>
        <dbReference type="ARBA" id="ARBA00004611"/>
    </source>
</evidence>
<feature type="compositionally biased region" description="Basic residues" evidence="10">
    <location>
        <begin position="217"/>
        <end position="227"/>
    </location>
</feature>
<feature type="coiled-coil region" evidence="9">
    <location>
        <begin position="54"/>
        <end position="96"/>
    </location>
</feature>
<feature type="compositionally biased region" description="Acidic residues" evidence="10">
    <location>
        <begin position="232"/>
        <end position="243"/>
    </location>
</feature>
<evidence type="ECO:0000256" key="8">
    <source>
        <dbReference type="ARBA" id="ARBA00023273"/>
    </source>
</evidence>
<dbReference type="GO" id="GO:0005929">
    <property type="term" value="C:cilium"/>
    <property type="evidence" value="ECO:0007669"/>
    <property type="project" value="TreeGrafter"/>
</dbReference>
<feature type="region of interest" description="Disordered" evidence="10">
    <location>
        <begin position="217"/>
        <end position="257"/>
    </location>
</feature>
<keyword evidence="12" id="KW-1185">Reference proteome</keyword>
<dbReference type="Proteomes" id="UP000179807">
    <property type="component" value="Unassembled WGS sequence"/>
</dbReference>
<evidence type="ECO:0000256" key="9">
    <source>
        <dbReference type="SAM" id="Coils"/>
    </source>
</evidence>
<name>A0A1J4K8Z3_9EUKA</name>
<keyword evidence="6" id="KW-0969">Cilium</keyword>
<keyword evidence="9" id="KW-0175">Coiled coil</keyword>
<keyword evidence="7" id="KW-0206">Cytoskeleton</keyword>
<evidence type="ECO:0000256" key="4">
    <source>
        <dbReference type="ARBA" id="ARBA00022553"/>
    </source>
</evidence>
<dbReference type="OrthoDB" id="313308at2759"/>
<evidence type="ECO:0000256" key="3">
    <source>
        <dbReference type="ARBA" id="ARBA00022490"/>
    </source>
</evidence>
<feature type="compositionally biased region" description="Polar residues" evidence="10">
    <location>
        <begin position="244"/>
        <end position="257"/>
    </location>
</feature>
<keyword evidence="5" id="KW-0282">Flagellum</keyword>
<gene>
    <name evidence="11" type="ORF">TRFO_24360</name>
</gene>
<evidence type="ECO:0000256" key="2">
    <source>
        <dbReference type="ARBA" id="ARBA00006737"/>
    </source>
</evidence>
<dbReference type="PANTHER" id="PTHR21648">
    <property type="entry name" value="FLAGELLAR RADIAL SPOKE PROTEIN 3"/>
    <property type="match status" value="1"/>
</dbReference>
<evidence type="ECO:0000256" key="6">
    <source>
        <dbReference type="ARBA" id="ARBA00023069"/>
    </source>
</evidence>
<evidence type="ECO:0000313" key="12">
    <source>
        <dbReference type="Proteomes" id="UP000179807"/>
    </source>
</evidence>
<dbReference type="RefSeq" id="XP_068360546.1">
    <property type="nucleotide sequence ID" value="XM_068503706.1"/>
</dbReference>
<dbReference type="VEuPathDB" id="TrichDB:TRFO_24360"/>
<evidence type="ECO:0000256" key="10">
    <source>
        <dbReference type="SAM" id="MobiDB-lite"/>
    </source>
</evidence>
<keyword evidence="3" id="KW-0963">Cytoplasm</keyword>
<accession>A0A1J4K8Z3</accession>
<comment type="caution">
    <text evidence="11">The sequence shown here is derived from an EMBL/GenBank/DDBJ whole genome shotgun (WGS) entry which is preliminary data.</text>
</comment>
<keyword evidence="4" id="KW-0597">Phosphoprotein</keyword>
<organism evidence="11 12">
    <name type="scientific">Tritrichomonas foetus</name>
    <dbReference type="NCBI Taxonomy" id="1144522"/>
    <lineage>
        <taxon>Eukaryota</taxon>
        <taxon>Metamonada</taxon>
        <taxon>Parabasalia</taxon>
        <taxon>Tritrichomonadida</taxon>
        <taxon>Tritrichomonadidae</taxon>
        <taxon>Tritrichomonas</taxon>
    </lineage>
</organism>
<dbReference type="PANTHER" id="PTHR21648:SF0">
    <property type="entry name" value="RADIAL SPOKE HEAD PROTEIN 3 HOMOLOG"/>
    <property type="match status" value="1"/>
</dbReference>
<dbReference type="EMBL" id="MLAK01000697">
    <property type="protein sequence ID" value="OHT07410.1"/>
    <property type="molecule type" value="Genomic_DNA"/>
</dbReference>
<dbReference type="InterPro" id="IPR009290">
    <property type="entry name" value="Radial_spoke_3"/>
</dbReference>